<accession>A0A7J6N6K4</accession>
<dbReference type="Proteomes" id="UP000541610">
    <property type="component" value="Unassembled WGS sequence"/>
</dbReference>
<feature type="region of interest" description="Disordered" evidence="1">
    <location>
        <begin position="24"/>
        <end position="43"/>
    </location>
</feature>
<proteinExistence type="predicted"/>
<evidence type="ECO:0000313" key="6">
    <source>
        <dbReference type="Proteomes" id="UP000553632"/>
    </source>
</evidence>
<evidence type="ECO:0000313" key="5">
    <source>
        <dbReference type="Proteomes" id="UP000541610"/>
    </source>
</evidence>
<dbReference type="Proteomes" id="UP000553632">
    <property type="component" value="Unassembled WGS sequence"/>
</dbReference>
<evidence type="ECO:0000256" key="1">
    <source>
        <dbReference type="SAM" id="MobiDB-lite"/>
    </source>
</evidence>
<dbReference type="AlphaFoldDB" id="A0A7J6N6K4"/>
<reference evidence="5 6" key="1">
    <citation type="submission" date="2020-04" db="EMBL/GenBank/DDBJ databases">
        <title>Perkinsus olseni comparative genomics.</title>
        <authorList>
            <person name="Bogema D.R."/>
        </authorList>
    </citation>
    <scope>NUCLEOTIDE SEQUENCE [LARGE SCALE GENOMIC DNA]</scope>
    <source>
        <strain evidence="2">00978-12</strain>
        <strain evidence="4">ATCC PRA-205</strain>
        <strain evidence="3 6">ATCC PRA-207</strain>
    </source>
</reference>
<evidence type="ECO:0000313" key="2">
    <source>
        <dbReference type="EMBL" id="KAF4679090.1"/>
    </source>
</evidence>
<organism evidence="2 5">
    <name type="scientific">Perkinsus olseni</name>
    <name type="common">Perkinsus atlanticus</name>
    <dbReference type="NCBI Taxonomy" id="32597"/>
    <lineage>
        <taxon>Eukaryota</taxon>
        <taxon>Sar</taxon>
        <taxon>Alveolata</taxon>
        <taxon>Perkinsozoa</taxon>
        <taxon>Perkinsea</taxon>
        <taxon>Perkinsida</taxon>
        <taxon>Perkinsidae</taxon>
        <taxon>Perkinsus</taxon>
    </lineage>
</organism>
<gene>
    <name evidence="2" type="ORF">FOZ60_015516</name>
    <name evidence="4" type="ORF">FOZ62_000787</name>
    <name evidence="3" type="ORF">FOZ63_004728</name>
</gene>
<evidence type="ECO:0000313" key="4">
    <source>
        <dbReference type="EMBL" id="KAF4725794.1"/>
    </source>
</evidence>
<protein>
    <submittedName>
        <fullName evidence="2">Uncharacterized protein</fullName>
    </submittedName>
</protein>
<sequence length="69" mass="7379">MCADVASRWGTAVEMALAALEDHGTAFHPNSDGIPTPGSPEEEELWRELCEDWALAGYALGEAQDSNGM</sequence>
<comment type="caution">
    <text evidence="2">The sequence shown here is derived from an EMBL/GenBank/DDBJ whole genome shotgun (WGS) entry which is preliminary data.</text>
</comment>
<dbReference type="Proteomes" id="UP000574390">
    <property type="component" value="Unassembled WGS sequence"/>
</dbReference>
<dbReference type="EMBL" id="JABANO010035506">
    <property type="protein sequence ID" value="KAF4703383.1"/>
    <property type="molecule type" value="Genomic_DNA"/>
</dbReference>
<dbReference type="EMBL" id="JABANM010018629">
    <property type="protein sequence ID" value="KAF4725794.1"/>
    <property type="molecule type" value="Genomic_DNA"/>
</dbReference>
<keyword evidence="6" id="KW-1185">Reference proteome</keyword>
<dbReference type="EMBL" id="JABANP010000787">
    <property type="protein sequence ID" value="KAF4679090.1"/>
    <property type="molecule type" value="Genomic_DNA"/>
</dbReference>
<evidence type="ECO:0000313" key="3">
    <source>
        <dbReference type="EMBL" id="KAF4703383.1"/>
    </source>
</evidence>
<name>A0A7J6N6K4_PEROL</name>